<dbReference type="InterPro" id="IPR004558">
    <property type="entry name" value="Coprogen_oxidase_HemN"/>
</dbReference>
<dbReference type="RefSeq" id="WP_078735810.1">
    <property type="nucleotide sequence ID" value="NZ_FUWL01000011.1"/>
</dbReference>
<feature type="binding site" evidence="16">
    <location>
        <position position="334"/>
    </location>
    <ligand>
        <name>S-adenosyl-L-methionine</name>
        <dbReference type="ChEBI" id="CHEBI:59789"/>
        <label>1</label>
    </ligand>
</feature>
<comment type="subcellular location">
    <subcellularLocation>
        <location evidence="1 15">Cytoplasm</location>
    </subcellularLocation>
</comment>
<feature type="binding site" evidence="16">
    <location>
        <position position="177"/>
    </location>
    <ligand>
        <name>S-adenosyl-L-methionine</name>
        <dbReference type="ChEBI" id="CHEBI:59789"/>
        <label>2</label>
    </ligand>
</feature>
<dbReference type="InterPro" id="IPR058240">
    <property type="entry name" value="rSAM_sf"/>
</dbReference>
<feature type="domain" description="Radical SAM core" evidence="18">
    <location>
        <begin position="50"/>
        <end position="287"/>
    </location>
</feature>
<feature type="binding site" evidence="17">
    <location>
        <position position="69"/>
    </location>
    <ligand>
        <name>[4Fe-4S] cluster</name>
        <dbReference type="ChEBI" id="CHEBI:49883"/>
        <note>4Fe-4S-S-AdoMet</note>
    </ligand>
</feature>
<dbReference type="SFLD" id="SFLDG01065">
    <property type="entry name" value="anaerobic_coproporphyrinogen-I"/>
    <property type="match status" value="1"/>
</dbReference>
<feature type="binding site" evidence="16">
    <location>
        <position position="150"/>
    </location>
    <ligand>
        <name>S-adenosyl-L-methionine</name>
        <dbReference type="ChEBI" id="CHEBI:59789"/>
        <label>1</label>
    </ligand>
</feature>
<keyword evidence="10 15" id="KW-0408">Iron</keyword>
<gene>
    <name evidence="19" type="ORF">SAMN02745205_01396</name>
</gene>
<feature type="binding site" evidence="17">
    <location>
        <position position="65"/>
    </location>
    <ligand>
        <name>[4Fe-4S] cluster</name>
        <dbReference type="ChEBI" id="CHEBI:49883"/>
        <note>4Fe-4S-S-AdoMet</note>
    </ligand>
</feature>
<proteinExistence type="inferred from homology"/>
<keyword evidence="6 15" id="KW-0963">Cytoplasm</keyword>
<comment type="pathway">
    <text evidence="2 15">Porphyrin-containing compound metabolism; protoporphyrin-IX biosynthesis; protoporphyrinogen-IX from coproporphyrinogen-III (AdoMet route): step 1/1.</text>
</comment>
<feature type="binding site" evidence="16">
    <location>
        <begin position="71"/>
        <end position="73"/>
    </location>
    <ligand>
        <name>S-adenosyl-L-methionine</name>
        <dbReference type="ChEBI" id="CHEBI:59789"/>
        <label>2</label>
    </ligand>
</feature>
<evidence type="ECO:0000256" key="16">
    <source>
        <dbReference type="PIRSR" id="PIRSR000167-1"/>
    </source>
</evidence>
<dbReference type="AlphaFoldDB" id="A0A1T4M6T5"/>
<feature type="binding site" evidence="16">
    <location>
        <position position="59"/>
    </location>
    <ligand>
        <name>S-adenosyl-L-methionine</name>
        <dbReference type="ChEBI" id="CHEBI:59789"/>
        <label>1</label>
    </ligand>
</feature>
<dbReference type="InterPro" id="IPR007197">
    <property type="entry name" value="rSAM"/>
</dbReference>
<dbReference type="UniPathway" id="UPA00251">
    <property type="reaction ID" value="UER00323"/>
</dbReference>
<name>A0A1T4M6T5_PORCN</name>
<evidence type="ECO:0000256" key="2">
    <source>
        <dbReference type="ARBA" id="ARBA00004785"/>
    </source>
</evidence>
<evidence type="ECO:0000256" key="10">
    <source>
        <dbReference type="ARBA" id="ARBA00023004"/>
    </source>
</evidence>
<keyword evidence="12 15" id="KW-0627">Porphyrin biosynthesis</keyword>
<dbReference type="EMBL" id="FUWL01000011">
    <property type="protein sequence ID" value="SJZ62615.1"/>
    <property type="molecule type" value="Genomic_DNA"/>
</dbReference>
<dbReference type="GO" id="GO:0046872">
    <property type="term" value="F:metal ion binding"/>
    <property type="evidence" value="ECO:0007669"/>
    <property type="project" value="UniProtKB-KW"/>
</dbReference>
<evidence type="ECO:0000256" key="15">
    <source>
        <dbReference type="PIRNR" id="PIRNR000167"/>
    </source>
</evidence>
<keyword evidence="11 15" id="KW-0411">Iron-sulfur</keyword>
<evidence type="ECO:0000256" key="7">
    <source>
        <dbReference type="ARBA" id="ARBA00022691"/>
    </source>
</evidence>
<dbReference type="Gene3D" id="1.10.10.920">
    <property type="match status" value="1"/>
</dbReference>
<dbReference type="Pfam" id="PF04055">
    <property type="entry name" value="Radical_SAM"/>
    <property type="match status" value="1"/>
</dbReference>
<organism evidence="19 20">
    <name type="scientific">Porphyromonas cangingivalis</name>
    <dbReference type="NCBI Taxonomy" id="36874"/>
    <lineage>
        <taxon>Bacteria</taxon>
        <taxon>Pseudomonadati</taxon>
        <taxon>Bacteroidota</taxon>
        <taxon>Bacteroidia</taxon>
        <taxon>Bacteroidales</taxon>
        <taxon>Porphyromonadaceae</taxon>
        <taxon>Porphyromonas</taxon>
    </lineage>
</organism>
<protein>
    <recommendedName>
        <fullName evidence="15">Coproporphyrinogen-III oxidase</fullName>
        <ecNumber evidence="15">1.3.98.3</ecNumber>
    </recommendedName>
</protein>
<evidence type="ECO:0000256" key="1">
    <source>
        <dbReference type="ARBA" id="ARBA00004496"/>
    </source>
</evidence>
<accession>A0A1T4M6T5</accession>
<dbReference type="GO" id="GO:0005737">
    <property type="term" value="C:cytoplasm"/>
    <property type="evidence" value="ECO:0007669"/>
    <property type="project" value="UniProtKB-SubCell"/>
</dbReference>
<feature type="binding site" evidence="16">
    <location>
        <position position="189"/>
    </location>
    <ligand>
        <name>S-adenosyl-L-methionine</name>
        <dbReference type="ChEBI" id="CHEBI:59789"/>
        <label>2</label>
    </ligand>
</feature>
<evidence type="ECO:0000256" key="4">
    <source>
        <dbReference type="ARBA" id="ARBA00011245"/>
    </source>
</evidence>
<evidence type="ECO:0000259" key="18">
    <source>
        <dbReference type="PROSITE" id="PS51918"/>
    </source>
</evidence>
<dbReference type="InterPro" id="IPR034505">
    <property type="entry name" value="Coproporphyrinogen-III_oxidase"/>
</dbReference>
<comment type="subunit">
    <text evidence="4">Monomer.</text>
</comment>
<evidence type="ECO:0000313" key="20">
    <source>
        <dbReference type="Proteomes" id="UP000189956"/>
    </source>
</evidence>
<feature type="binding site" evidence="17">
    <location>
        <position position="72"/>
    </location>
    <ligand>
        <name>[4Fe-4S] cluster</name>
        <dbReference type="ChEBI" id="CHEBI:49883"/>
        <note>4Fe-4S-S-AdoMet</note>
    </ligand>
</feature>
<dbReference type="EC" id="1.3.98.3" evidence="15"/>
<dbReference type="PANTHER" id="PTHR13932">
    <property type="entry name" value="COPROPORPHYRINIGEN III OXIDASE"/>
    <property type="match status" value="1"/>
</dbReference>
<evidence type="ECO:0000256" key="11">
    <source>
        <dbReference type="ARBA" id="ARBA00023014"/>
    </source>
</evidence>
<dbReference type="Proteomes" id="UP000189956">
    <property type="component" value="Unassembled WGS sequence"/>
</dbReference>
<dbReference type="PROSITE" id="PS51918">
    <property type="entry name" value="RADICAL_SAM"/>
    <property type="match status" value="1"/>
</dbReference>
<comment type="function">
    <text evidence="13">Involved in the heme biosynthesis. Catalyzes the anaerobic oxidative decarboxylation of propionate groups of rings A and B of coproporphyrinogen III to yield the vinyl groups in protoporphyrinogen IX.</text>
</comment>
<feature type="binding site" evidence="16">
    <location>
        <position position="247"/>
    </location>
    <ligand>
        <name>S-adenosyl-L-methionine</name>
        <dbReference type="ChEBI" id="CHEBI:59789"/>
        <label>2</label>
    </ligand>
</feature>
<dbReference type="PANTHER" id="PTHR13932:SF6">
    <property type="entry name" value="OXYGEN-INDEPENDENT COPROPORPHYRINOGEN III OXIDASE"/>
    <property type="match status" value="1"/>
</dbReference>
<reference evidence="19 20" key="1">
    <citation type="submission" date="2017-02" db="EMBL/GenBank/DDBJ databases">
        <authorList>
            <person name="Peterson S.W."/>
        </authorList>
    </citation>
    <scope>NUCLEOTIDE SEQUENCE [LARGE SCALE GENOMIC DNA]</scope>
    <source>
        <strain evidence="19 20">ATCC 700135</strain>
    </source>
</reference>
<evidence type="ECO:0000256" key="12">
    <source>
        <dbReference type="ARBA" id="ARBA00023244"/>
    </source>
</evidence>
<keyword evidence="5 15" id="KW-0004">4Fe-4S</keyword>
<evidence type="ECO:0000256" key="8">
    <source>
        <dbReference type="ARBA" id="ARBA00022723"/>
    </source>
</evidence>
<dbReference type="NCBIfam" id="TIGR00538">
    <property type="entry name" value="hemN"/>
    <property type="match status" value="1"/>
</dbReference>
<evidence type="ECO:0000313" key="19">
    <source>
        <dbReference type="EMBL" id="SJZ62615.1"/>
    </source>
</evidence>
<evidence type="ECO:0000256" key="6">
    <source>
        <dbReference type="ARBA" id="ARBA00022490"/>
    </source>
</evidence>
<keyword evidence="9 15" id="KW-0560">Oxidoreductase</keyword>
<dbReference type="SFLD" id="SFLDS00029">
    <property type="entry name" value="Radical_SAM"/>
    <property type="match status" value="1"/>
</dbReference>
<evidence type="ECO:0000256" key="14">
    <source>
        <dbReference type="ARBA" id="ARBA00048321"/>
    </source>
</evidence>
<comment type="similarity">
    <text evidence="3 15">Belongs to the anaerobic coproporphyrinogen-III oxidase family.</text>
</comment>
<evidence type="ECO:0000256" key="5">
    <source>
        <dbReference type="ARBA" id="ARBA00022485"/>
    </source>
</evidence>
<dbReference type="SMART" id="SM00729">
    <property type="entry name" value="Elp3"/>
    <property type="match status" value="1"/>
</dbReference>
<dbReference type="CDD" id="cd01335">
    <property type="entry name" value="Radical_SAM"/>
    <property type="match status" value="1"/>
</dbReference>
<dbReference type="GO" id="GO:0051539">
    <property type="term" value="F:4 iron, 4 sulfur cluster binding"/>
    <property type="evidence" value="ECO:0007669"/>
    <property type="project" value="UniProtKB-KW"/>
</dbReference>
<evidence type="ECO:0000256" key="9">
    <source>
        <dbReference type="ARBA" id="ARBA00023002"/>
    </source>
</evidence>
<feature type="binding site" evidence="16">
    <location>
        <position position="213"/>
    </location>
    <ligand>
        <name>S-adenosyl-L-methionine</name>
        <dbReference type="ChEBI" id="CHEBI:59789"/>
        <label>2</label>
    </ligand>
</feature>
<sequence length="464" mass="52726">MQTTENHLSQDIIDRYNIPVPRYTSYPPANLFTSDYTSTSYRDDIIRSNIHGASDLSFYIHIPFCRRICSYCACNKELFPAQRNGIETYIDYVIKEFSMIRTHLDPMRKISQIHFGGGSPTAIPIHFIEKVLTEITSAFALTPEAEIAIECHPGYLGQEEWNHLLRMPFTRYSLGVQDFDDNVLKAVRRTPSKLPVKEIVEMIHAQGKRVNLDFIYGLPLQTPEGFGDTIRKAVACRPDRLVTFSYAHVPWIHTIQKELEILGLPDMKAKKSMHETASLIATSAGYEVIGLDHFVLKDDPLYIALRESTLHRNFQGYCPKEISGQVYALGVTGISQLEGSYAQNIKTIPEYYASIDRGELPTHIGYSLSDDERLARDIINDLMCNYKSSPLDIASRHGREADSLQEINFLRHQDLKMMIRDGLCTLDDGKITINPSAHLFVRNVAATFDLHYDPQKTVGYSKPI</sequence>
<keyword evidence="7 15" id="KW-0949">S-adenosyl-L-methionine</keyword>
<comment type="cofactor">
    <cofactor evidence="15 17">
        <name>[4Fe-4S] cluster</name>
        <dbReference type="ChEBI" id="CHEBI:49883"/>
    </cofactor>
    <text evidence="15 17">Binds 1 [4Fe-4S] cluster. The cluster is coordinated with 3 cysteines and an exchangeable S-adenosyl-L-methionine.</text>
</comment>
<dbReference type="SUPFAM" id="SSF102114">
    <property type="entry name" value="Radical SAM enzymes"/>
    <property type="match status" value="1"/>
</dbReference>
<dbReference type="GO" id="GO:0006782">
    <property type="term" value="P:protoporphyrinogen IX biosynthetic process"/>
    <property type="evidence" value="ECO:0007669"/>
    <property type="project" value="UniProtKB-UniPathway"/>
</dbReference>
<dbReference type="InterPro" id="IPR023404">
    <property type="entry name" value="rSAM_horseshoe"/>
</dbReference>
<dbReference type="GO" id="GO:0004109">
    <property type="term" value="F:coproporphyrinogen oxidase activity"/>
    <property type="evidence" value="ECO:0007669"/>
    <property type="project" value="InterPro"/>
</dbReference>
<evidence type="ECO:0000256" key="13">
    <source>
        <dbReference type="ARBA" id="ARBA00024295"/>
    </source>
</evidence>
<dbReference type="PIRSF" id="PIRSF000167">
    <property type="entry name" value="HemN"/>
    <property type="match status" value="1"/>
</dbReference>
<keyword evidence="8 15" id="KW-0479">Metal-binding</keyword>
<dbReference type="Gene3D" id="3.80.30.20">
    <property type="entry name" value="tm_1862 like domain"/>
    <property type="match status" value="1"/>
</dbReference>
<dbReference type="GO" id="GO:0051989">
    <property type="term" value="F:coproporphyrinogen dehydrogenase activity"/>
    <property type="evidence" value="ECO:0007669"/>
    <property type="project" value="UniProtKB-EC"/>
</dbReference>
<evidence type="ECO:0000256" key="3">
    <source>
        <dbReference type="ARBA" id="ARBA00005493"/>
    </source>
</evidence>
<evidence type="ECO:0000256" key="17">
    <source>
        <dbReference type="PIRSR" id="PIRSR000167-2"/>
    </source>
</evidence>
<feature type="binding site" evidence="16">
    <location>
        <position position="117"/>
    </location>
    <ligand>
        <name>S-adenosyl-L-methionine</name>
        <dbReference type="ChEBI" id="CHEBI:59789"/>
        <label>1</label>
    </ligand>
</feature>
<dbReference type="InterPro" id="IPR006638">
    <property type="entry name" value="Elp3/MiaA/NifB-like_rSAM"/>
</dbReference>
<comment type="catalytic activity">
    <reaction evidence="14 15">
        <text>coproporphyrinogen III + 2 S-adenosyl-L-methionine = protoporphyrinogen IX + 2 5'-deoxyadenosine + 2 L-methionine + 2 CO2</text>
        <dbReference type="Rhea" id="RHEA:15425"/>
        <dbReference type="ChEBI" id="CHEBI:16526"/>
        <dbReference type="ChEBI" id="CHEBI:17319"/>
        <dbReference type="ChEBI" id="CHEBI:57307"/>
        <dbReference type="ChEBI" id="CHEBI:57309"/>
        <dbReference type="ChEBI" id="CHEBI:57844"/>
        <dbReference type="ChEBI" id="CHEBI:59789"/>
        <dbReference type="EC" id="1.3.98.3"/>
    </reaction>
</comment>